<evidence type="ECO:0000313" key="1">
    <source>
        <dbReference type="EMBL" id="KAH3663370.1"/>
    </source>
</evidence>
<name>A0A9P8P1F3_9ASCO</name>
<accession>A0A9P8P1F3</accession>
<dbReference type="OrthoDB" id="10687171at2759"/>
<proteinExistence type="predicted"/>
<sequence length="657" mass="71569">MELTAQSTMSAPASAQATLAAAGFKVPAMSLIPNKWVPISMILSTVSSVNTNLQLLQVVQSIENSEDVNTSFLGLLNEMVNSIVRQRRVSHSVGSSQQHLERNVWNGFSKLSQSIPWVLVQETHGNVESGTSPTLQGKCVPQGMSGGWGDVQKVYGSDSSGKQRLVGVSPSSVHDHTTVKGSDLVGKSLWTVVQQVLSERFWRSRLDVDLPAVHVVDDWDIGLSVQLWQANLTLDRGSIDTEVGKVRQQLLSSVLGLNHLEQRWGVVDKSGPTVTRNERWVGQQSKQERNVGLDTSNSELDQRSNHLSSGNLVVRTRSGTLDQHGVVVGRDNGTGKTVTTVQSHTVTTRRSVNLDLTSVWLEVLGWVFGSDSALDCKTSGGDLVLQQTKLLQRSTSSNLDLSSNNVNTSDFLSDCVFDLDSWVDLNEIVSVLCINQKLSSTCVSIVGSLCQLNSIGQNGVSDLNWQGLCRSNLNHLLVSSLNRTVSFEQMDNVSVVIGQKLHLNVLWFVQEPFDKAGTVTKGGLCLRGCSAESVRNVLTFTNDSHTTTSTTKGGLDDDRVAVFVHKVLSLVNRVDWAICSGNNRNIALASQVSGTDLVSDRVDDCVGWTHPNHARFLDLAGKVRIFRKETVAGVDHGDTMFQSDVDDLVALQIGLHW</sequence>
<reference evidence="1" key="1">
    <citation type="journal article" date="2021" name="Open Biol.">
        <title>Shared evolutionary footprints suggest mitochondrial oxidative damage underlies multiple complex I losses in fungi.</title>
        <authorList>
            <person name="Schikora-Tamarit M.A."/>
            <person name="Marcet-Houben M."/>
            <person name="Nosek J."/>
            <person name="Gabaldon T."/>
        </authorList>
    </citation>
    <scope>NUCLEOTIDE SEQUENCE</scope>
    <source>
        <strain evidence="1">CBS6075</strain>
    </source>
</reference>
<dbReference type="AntiFam" id="ANF00133">
    <property type="entry name" value="Shadow ORF (opposite mccA)"/>
</dbReference>
<evidence type="ECO:0000313" key="2">
    <source>
        <dbReference type="Proteomes" id="UP000769157"/>
    </source>
</evidence>
<protein>
    <submittedName>
        <fullName evidence="1">Uncharacterized protein</fullName>
    </submittedName>
</protein>
<organism evidence="1 2">
    <name type="scientific">Ogataea philodendri</name>
    <dbReference type="NCBI Taxonomy" id="1378263"/>
    <lineage>
        <taxon>Eukaryota</taxon>
        <taxon>Fungi</taxon>
        <taxon>Dikarya</taxon>
        <taxon>Ascomycota</taxon>
        <taxon>Saccharomycotina</taxon>
        <taxon>Pichiomycetes</taxon>
        <taxon>Pichiales</taxon>
        <taxon>Pichiaceae</taxon>
        <taxon>Ogataea</taxon>
    </lineage>
</organism>
<dbReference type="RefSeq" id="XP_046059793.1">
    <property type="nucleotide sequence ID" value="XM_046206536.1"/>
</dbReference>
<reference evidence="1" key="2">
    <citation type="submission" date="2021-01" db="EMBL/GenBank/DDBJ databases">
        <authorList>
            <person name="Schikora-Tamarit M.A."/>
        </authorList>
    </citation>
    <scope>NUCLEOTIDE SEQUENCE</scope>
    <source>
        <strain evidence="1">CBS6075</strain>
    </source>
</reference>
<gene>
    <name evidence="1" type="ORF">OGAPHI_005360</name>
</gene>
<keyword evidence="2" id="KW-1185">Reference proteome</keyword>
<dbReference type="EMBL" id="JAEUBE010000375">
    <property type="protein sequence ID" value="KAH3663370.1"/>
    <property type="molecule type" value="Genomic_DNA"/>
</dbReference>
<dbReference type="Proteomes" id="UP000769157">
    <property type="component" value="Unassembled WGS sequence"/>
</dbReference>
<dbReference type="AlphaFoldDB" id="A0A9P8P1F3"/>
<comment type="caution">
    <text evidence="1">The sequence shown here is derived from an EMBL/GenBank/DDBJ whole genome shotgun (WGS) entry which is preliminary data.</text>
</comment>
<dbReference type="GeneID" id="70237324"/>